<dbReference type="PROSITE" id="PS00981">
    <property type="entry name" value="G_PROTEIN_RECEP_F3_3"/>
    <property type="match status" value="1"/>
</dbReference>
<dbReference type="PRINTS" id="PR00593">
    <property type="entry name" value="MTABOTROPICR"/>
</dbReference>
<name>A0AAQ4DYP1_AMBAM</name>
<dbReference type="PROSITE" id="PS50259">
    <property type="entry name" value="G_PROTEIN_RECEP_F3_4"/>
    <property type="match status" value="1"/>
</dbReference>
<dbReference type="InterPro" id="IPR017978">
    <property type="entry name" value="GPCR_3_C"/>
</dbReference>
<dbReference type="GO" id="GO:0004930">
    <property type="term" value="F:G protein-coupled receptor activity"/>
    <property type="evidence" value="ECO:0007669"/>
    <property type="project" value="UniProtKB-KW"/>
</dbReference>
<dbReference type="Pfam" id="PF01094">
    <property type="entry name" value="ANF_receptor"/>
    <property type="match status" value="1"/>
</dbReference>
<feature type="transmembrane region" description="Helical" evidence="14">
    <location>
        <begin position="808"/>
        <end position="829"/>
    </location>
</feature>
<evidence type="ECO:0000256" key="4">
    <source>
        <dbReference type="ARBA" id="ARBA00022692"/>
    </source>
</evidence>
<dbReference type="PROSITE" id="PS00980">
    <property type="entry name" value="G_PROTEIN_RECEP_F3_2"/>
    <property type="match status" value="1"/>
</dbReference>
<dbReference type="PRINTS" id="PR00248">
    <property type="entry name" value="GPCRMGR"/>
</dbReference>
<feature type="transmembrane region" description="Helical" evidence="14">
    <location>
        <begin position="737"/>
        <end position="764"/>
    </location>
</feature>
<keyword evidence="7" id="KW-0297">G-protein coupled receptor</keyword>
<evidence type="ECO:0000256" key="8">
    <source>
        <dbReference type="ARBA" id="ARBA00023136"/>
    </source>
</evidence>
<dbReference type="Pfam" id="PF00003">
    <property type="entry name" value="7tm_3"/>
    <property type="match status" value="1"/>
</dbReference>
<keyword evidence="4 14" id="KW-0812">Transmembrane</keyword>
<protein>
    <recommendedName>
        <fullName evidence="15">G-protein coupled receptors family 3 profile domain-containing protein</fullName>
    </recommendedName>
</protein>
<accession>A0AAQ4DYP1</accession>
<dbReference type="InterPro" id="IPR017979">
    <property type="entry name" value="GPCR_3_CS"/>
</dbReference>
<evidence type="ECO:0000313" key="17">
    <source>
        <dbReference type="Proteomes" id="UP001321473"/>
    </source>
</evidence>
<dbReference type="InterPro" id="IPR050726">
    <property type="entry name" value="mGluR"/>
</dbReference>
<dbReference type="InterPro" id="IPR000162">
    <property type="entry name" value="GPCR_3_mtglu_rcpt"/>
</dbReference>
<evidence type="ECO:0000256" key="14">
    <source>
        <dbReference type="SAM" id="Phobius"/>
    </source>
</evidence>
<comment type="subcellular location">
    <subcellularLocation>
        <location evidence="1">Cell membrane</location>
        <topology evidence="1">Multi-pass membrane protein</topology>
    </subcellularLocation>
</comment>
<feature type="transmembrane region" description="Helical" evidence="14">
    <location>
        <begin position="930"/>
        <end position="952"/>
    </location>
</feature>
<gene>
    <name evidence="16" type="ORF">V5799_005638</name>
</gene>
<keyword evidence="3" id="KW-1003">Cell membrane</keyword>
<evidence type="ECO:0000256" key="11">
    <source>
        <dbReference type="ARBA" id="ARBA00023180"/>
    </source>
</evidence>
<dbReference type="InterPro" id="IPR028082">
    <property type="entry name" value="Peripla_BP_I"/>
</dbReference>
<dbReference type="Proteomes" id="UP001321473">
    <property type="component" value="Unassembled WGS sequence"/>
</dbReference>
<dbReference type="AlphaFoldDB" id="A0AAQ4DYP1"/>
<dbReference type="Gene3D" id="3.40.50.2300">
    <property type="match status" value="2"/>
</dbReference>
<keyword evidence="12" id="KW-0807">Transducer</keyword>
<dbReference type="Gene3D" id="2.10.50.30">
    <property type="entry name" value="GPCR, family 3, nine cysteines domain"/>
    <property type="match status" value="1"/>
</dbReference>
<evidence type="ECO:0000256" key="10">
    <source>
        <dbReference type="ARBA" id="ARBA00023170"/>
    </source>
</evidence>
<dbReference type="InterPro" id="IPR038550">
    <property type="entry name" value="GPCR_3_9-Cys_sf"/>
</dbReference>
<organism evidence="16 17">
    <name type="scientific">Amblyomma americanum</name>
    <name type="common">Lone star tick</name>
    <dbReference type="NCBI Taxonomy" id="6943"/>
    <lineage>
        <taxon>Eukaryota</taxon>
        <taxon>Metazoa</taxon>
        <taxon>Ecdysozoa</taxon>
        <taxon>Arthropoda</taxon>
        <taxon>Chelicerata</taxon>
        <taxon>Arachnida</taxon>
        <taxon>Acari</taxon>
        <taxon>Parasitiformes</taxon>
        <taxon>Ixodida</taxon>
        <taxon>Ixodoidea</taxon>
        <taxon>Ixodidae</taxon>
        <taxon>Amblyomminae</taxon>
        <taxon>Amblyomma</taxon>
    </lineage>
</organism>
<dbReference type="CDD" id="cd15934">
    <property type="entry name" value="7tmC_mGluRs_group2_3"/>
    <property type="match status" value="1"/>
</dbReference>
<dbReference type="InterPro" id="IPR000337">
    <property type="entry name" value="GPCR_3"/>
</dbReference>
<dbReference type="Pfam" id="PF07562">
    <property type="entry name" value="NCD3G"/>
    <property type="match status" value="1"/>
</dbReference>
<dbReference type="InterPro" id="IPR001828">
    <property type="entry name" value="ANF_lig-bd_rcpt"/>
</dbReference>
<dbReference type="FunFam" id="3.40.50.2300:FF:000009">
    <property type="entry name" value="Glutamate receptor, metabotropic 4"/>
    <property type="match status" value="1"/>
</dbReference>
<feature type="domain" description="G-protein coupled receptors family 3 profile" evidence="15">
    <location>
        <begin position="738"/>
        <end position="1004"/>
    </location>
</feature>
<feature type="transmembrane region" description="Helical" evidence="14">
    <location>
        <begin position="850"/>
        <end position="871"/>
    </location>
</feature>
<evidence type="ECO:0000256" key="12">
    <source>
        <dbReference type="ARBA" id="ARBA00023224"/>
    </source>
</evidence>
<keyword evidence="11" id="KW-0325">Glycoprotein</keyword>
<keyword evidence="17" id="KW-1185">Reference proteome</keyword>
<feature type="transmembrane region" description="Helical" evidence="14">
    <location>
        <begin position="899"/>
        <end position="918"/>
    </location>
</feature>
<evidence type="ECO:0000256" key="3">
    <source>
        <dbReference type="ARBA" id="ARBA00022475"/>
    </source>
</evidence>
<comment type="caution">
    <text evidence="16">The sequence shown here is derived from an EMBL/GenBank/DDBJ whole genome shotgun (WGS) entry which is preliminary data.</text>
</comment>
<evidence type="ECO:0000256" key="7">
    <source>
        <dbReference type="ARBA" id="ARBA00023040"/>
    </source>
</evidence>
<comment type="similarity">
    <text evidence="2">Belongs to the G-protein coupled receptor 3 family.</text>
</comment>
<feature type="transmembrane region" description="Helical" evidence="14">
    <location>
        <begin position="958"/>
        <end position="981"/>
    </location>
</feature>
<evidence type="ECO:0000256" key="1">
    <source>
        <dbReference type="ARBA" id="ARBA00004651"/>
    </source>
</evidence>
<dbReference type="InterPro" id="IPR011500">
    <property type="entry name" value="GPCR_3_9-Cys_dom"/>
</dbReference>
<keyword evidence="6 14" id="KW-1133">Transmembrane helix</keyword>
<evidence type="ECO:0000256" key="9">
    <source>
        <dbReference type="ARBA" id="ARBA00023157"/>
    </source>
</evidence>
<evidence type="ECO:0000256" key="6">
    <source>
        <dbReference type="ARBA" id="ARBA00022989"/>
    </source>
</evidence>
<dbReference type="GO" id="GO:0005886">
    <property type="term" value="C:plasma membrane"/>
    <property type="evidence" value="ECO:0007669"/>
    <property type="project" value="UniProtKB-SubCell"/>
</dbReference>
<reference evidence="16 17" key="1">
    <citation type="journal article" date="2023" name="Arcadia Sci">
        <title>De novo assembly of a long-read Amblyomma americanum tick genome.</title>
        <authorList>
            <person name="Chou S."/>
            <person name="Poskanzer K.E."/>
            <person name="Rollins M."/>
            <person name="Thuy-Boun P.S."/>
        </authorList>
    </citation>
    <scope>NUCLEOTIDE SEQUENCE [LARGE SCALE GENOMIC DNA]</scope>
    <source>
        <strain evidence="16">F_SG_1</strain>
        <tissue evidence="16">Salivary glands</tissue>
    </source>
</reference>
<keyword evidence="8 14" id="KW-0472">Membrane</keyword>
<keyword evidence="9" id="KW-1015">Disulfide bond</keyword>
<evidence type="ECO:0000256" key="13">
    <source>
        <dbReference type="ARBA" id="ARBA00054813"/>
    </source>
</evidence>
<evidence type="ECO:0000256" key="2">
    <source>
        <dbReference type="ARBA" id="ARBA00007242"/>
    </source>
</evidence>
<dbReference type="FunFam" id="2.10.50.30:FF:000001">
    <property type="entry name" value="metabotropic glutamate receptor 1"/>
    <property type="match status" value="1"/>
</dbReference>
<evidence type="ECO:0000256" key="5">
    <source>
        <dbReference type="ARBA" id="ARBA00022729"/>
    </source>
</evidence>
<dbReference type="SUPFAM" id="SSF53822">
    <property type="entry name" value="Periplasmic binding protein-like I"/>
    <property type="match status" value="1"/>
</dbReference>
<keyword evidence="10" id="KW-0675">Receptor</keyword>
<comment type="function">
    <text evidence="13">G-protein coupled receptor for glutamate. Ligand binding causes a conformation change that triggers signaling via guanine nucleotide-binding proteins (G proteins) and modulates the activity of down-stream effectors.</text>
</comment>
<evidence type="ECO:0000259" key="15">
    <source>
        <dbReference type="PROSITE" id="PS50259"/>
    </source>
</evidence>
<feature type="transmembrane region" description="Helical" evidence="14">
    <location>
        <begin position="776"/>
        <end position="796"/>
    </location>
</feature>
<sequence length="1058" mass="117539">MSESRDSCVLERLKPLLAEPPVDEGATDTATPIIALSELGPSKLADAAWEIGGMRRLQAILWDGHKAPSFPHQPSFFFAAFDRSKMKTVFSSSLLLFSSAFLLFRVEVGRGYIASHSEAAFSKACGRQRVAGRGAGCCCCDMLRRRGRSRWAWPLLWLWLWPWLWLEPPGGWAMKAHVPGDIVLGGLFPIHEKGERTRCGKINKDRGIQRLEAMLFAIDRINEDPSLLGGIRLGATILDTCSSDTYALNQSLEFIRASLNTVDTNAFQCSDGAPPKLRFSSRAISGVVGGSYSEVSLQVANLLRLFRIPQISPASTGTSLSDKTRYDFFARTVPPDTFQALAMVDVVQRFNWSYVSLVTSEGQYGDSGMTAFAREARARNICIAVNEKVPHSATVDTFDQIYQNLLLKANARGVVLFTRAEDSRGVLAAAKRANRTEDFVWVASDGWGKQEKLVEGLEEVAEGAITIELESRFIPEFDAYMRNLTVENNRRNPWFKEYWEDVFQCVVRDDDEAGGAAAATTARRGPGSNGSQPTCSKNLRLDESVGYLQETKVQFVLDAVYAMAHALHKVWEHLCEPQNELYCNAMRDLDGGLLYKKYLLNVTFEDMAGSVVRFDPKGDGLAPYRIYNYQRQPNGSRYEYRTVGRWLDELQLNVDEVRWSRGSRRVPVSICSPQCGVGEIKIVQAGDTCCWICNRCEPWQFVLDEFTCADCGDGRWPYAHKLSCYNLTLQYMRFDSIFAVVPVVIACLGIVLTLAVMAVFVANNETPIVKASGRELSYLLLSGILICYLMTFVLLLKPAPASCASQRFGVGLGFSIIYSALLTKTNRISRIFESARRSARRPSFISPKSQVVISLMLISVQVVASVVWFVVEPPSVRREHPDGKRDQVILKCRIKDSSFLVSLVYNMMLICVCTVYAIKTRKIPENFNESKFIGFTMYTTCIIWLAFVPIYFGTGNSFQIQITTLCVSISLSAYVALFCLFSPKIYIILCHPDKNVRKLTMNSATYKKAPTSSTCGTSVNHGTCGTGSSGEQLKLSLAQRPAKGAVDGGGVEDSLASL</sequence>
<dbReference type="PANTHER" id="PTHR24060">
    <property type="entry name" value="METABOTROPIC GLUTAMATE RECEPTOR"/>
    <property type="match status" value="1"/>
</dbReference>
<keyword evidence="5" id="KW-0732">Signal</keyword>
<evidence type="ECO:0000313" key="16">
    <source>
        <dbReference type="EMBL" id="KAK8767581.1"/>
    </source>
</evidence>
<proteinExistence type="inferred from homology"/>
<dbReference type="EMBL" id="JARKHS020025330">
    <property type="protein sequence ID" value="KAK8767581.1"/>
    <property type="molecule type" value="Genomic_DNA"/>
</dbReference>